<dbReference type="PROSITE" id="PS50848">
    <property type="entry name" value="START"/>
    <property type="match status" value="2"/>
</dbReference>
<reference evidence="15" key="1">
    <citation type="journal article" date="2017" name="Gigascience">
        <title>The genome draft of coconut (Cocos nucifera).</title>
        <authorList>
            <person name="Xiao Y."/>
            <person name="Xu P."/>
            <person name="Fan H."/>
            <person name="Baudouin L."/>
            <person name="Xia W."/>
            <person name="Bocs S."/>
            <person name="Xu J."/>
            <person name="Li Q."/>
            <person name="Guo A."/>
            <person name="Zhou L."/>
            <person name="Li J."/>
            <person name="Wu Y."/>
            <person name="Ma Z."/>
            <person name="Armero A."/>
            <person name="Issali A.E."/>
            <person name="Liu N."/>
            <person name="Peng M."/>
            <person name="Yang Y."/>
        </authorList>
    </citation>
    <scope>NUCLEOTIDE SEQUENCE</scope>
    <source>
        <tissue evidence="15">Spear leaf of Hainan Tall coconut</tissue>
    </source>
</reference>
<keyword evidence="3" id="KW-0805">Transcription regulation</keyword>
<keyword evidence="8 9" id="KW-0539">Nucleus</keyword>
<dbReference type="Pfam" id="PF25797">
    <property type="entry name" value="PDF2_C"/>
    <property type="match status" value="2"/>
</dbReference>
<feature type="compositionally biased region" description="Acidic residues" evidence="12">
    <location>
        <begin position="146"/>
        <end position="158"/>
    </location>
</feature>
<dbReference type="PROSITE" id="PS00027">
    <property type="entry name" value="HOMEOBOX_1"/>
    <property type="match status" value="1"/>
</dbReference>
<organism evidence="15 16">
    <name type="scientific">Cocos nucifera</name>
    <name type="common">Coconut palm</name>
    <dbReference type="NCBI Taxonomy" id="13894"/>
    <lineage>
        <taxon>Eukaryota</taxon>
        <taxon>Viridiplantae</taxon>
        <taxon>Streptophyta</taxon>
        <taxon>Embryophyta</taxon>
        <taxon>Tracheophyta</taxon>
        <taxon>Spermatophyta</taxon>
        <taxon>Magnoliopsida</taxon>
        <taxon>Liliopsida</taxon>
        <taxon>Arecaceae</taxon>
        <taxon>Arecoideae</taxon>
        <taxon>Cocoseae</taxon>
        <taxon>Attaleinae</taxon>
        <taxon>Cocos</taxon>
    </lineage>
</organism>
<name>A0A8K0IAK6_COCNU</name>
<dbReference type="PANTHER" id="PTHR45654:SF24">
    <property type="entry name" value="HOMEOBOX-LEUCINE ZIPPER PROTEIN GLABRA 2"/>
    <property type="match status" value="1"/>
</dbReference>
<dbReference type="SMART" id="SM00234">
    <property type="entry name" value="START"/>
    <property type="match status" value="2"/>
</dbReference>
<evidence type="ECO:0000256" key="1">
    <source>
        <dbReference type="ARBA" id="ARBA00004123"/>
    </source>
</evidence>
<evidence type="ECO:0000256" key="3">
    <source>
        <dbReference type="ARBA" id="ARBA00023015"/>
    </source>
</evidence>
<dbReference type="PROSITE" id="PS50071">
    <property type="entry name" value="HOMEOBOX_2"/>
    <property type="match status" value="1"/>
</dbReference>
<evidence type="ECO:0000313" key="15">
    <source>
        <dbReference type="EMBL" id="KAG1346721.1"/>
    </source>
</evidence>
<dbReference type="GO" id="GO:0000981">
    <property type="term" value="F:DNA-binding transcription factor activity, RNA polymerase II-specific"/>
    <property type="evidence" value="ECO:0007669"/>
    <property type="project" value="InterPro"/>
</dbReference>
<keyword evidence="4 11" id="KW-0175">Coiled coil</keyword>
<feature type="coiled-coil region" evidence="11">
    <location>
        <begin position="222"/>
        <end position="249"/>
    </location>
</feature>
<dbReference type="EMBL" id="CM017877">
    <property type="protein sequence ID" value="KAG1346721.1"/>
    <property type="molecule type" value="Genomic_DNA"/>
</dbReference>
<evidence type="ECO:0000256" key="4">
    <source>
        <dbReference type="ARBA" id="ARBA00023054"/>
    </source>
</evidence>
<dbReference type="InterPro" id="IPR009057">
    <property type="entry name" value="Homeodomain-like_sf"/>
</dbReference>
<feature type="DNA-binding region" description="Homeobox" evidence="9">
    <location>
        <begin position="165"/>
        <end position="224"/>
    </location>
</feature>
<dbReference type="Pfam" id="PF01852">
    <property type="entry name" value="START"/>
    <property type="match status" value="2"/>
</dbReference>
<reference evidence="15" key="2">
    <citation type="submission" date="2019-07" db="EMBL/GenBank/DDBJ databases">
        <authorList>
            <person name="Yang Y."/>
            <person name="Bocs S."/>
            <person name="Baudouin L."/>
        </authorList>
    </citation>
    <scope>NUCLEOTIDE SEQUENCE</scope>
    <source>
        <tissue evidence="15">Spear leaf of Hainan Tall coconut</tissue>
    </source>
</reference>
<feature type="domain" description="Homeobox" evidence="13">
    <location>
        <begin position="163"/>
        <end position="223"/>
    </location>
</feature>
<dbReference type="InterPro" id="IPR023393">
    <property type="entry name" value="START-like_dom_sf"/>
</dbReference>
<gene>
    <name evidence="15" type="ORF">COCNU_06G005500</name>
</gene>
<evidence type="ECO:0000256" key="11">
    <source>
        <dbReference type="SAM" id="Coils"/>
    </source>
</evidence>
<dbReference type="PANTHER" id="PTHR45654">
    <property type="entry name" value="HOMEOBOX-LEUCINE ZIPPER PROTEIN MERISTEM L1"/>
    <property type="match status" value="1"/>
</dbReference>
<evidence type="ECO:0000256" key="6">
    <source>
        <dbReference type="ARBA" id="ARBA00023155"/>
    </source>
</evidence>
<dbReference type="SUPFAM" id="SSF46689">
    <property type="entry name" value="Homeodomain-like"/>
    <property type="match status" value="1"/>
</dbReference>
<dbReference type="Gene3D" id="3.30.530.20">
    <property type="match status" value="2"/>
</dbReference>
<evidence type="ECO:0000256" key="9">
    <source>
        <dbReference type="PROSITE-ProRule" id="PRU00108"/>
    </source>
</evidence>
<dbReference type="GO" id="GO:0005634">
    <property type="term" value="C:nucleus"/>
    <property type="evidence" value="ECO:0007669"/>
    <property type="project" value="UniProtKB-SubCell"/>
</dbReference>
<evidence type="ECO:0000259" key="14">
    <source>
        <dbReference type="PROSITE" id="PS50848"/>
    </source>
</evidence>
<evidence type="ECO:0000256" key="8">
    <source>
        <dbReference type="ARBA" id="ARBA00023242"/>
    </source>
</evidence>
<accession>A0A8K0IAK6</accession>
<dbReference type="Proteomes" id="UP000797356">
    <property type="component" value="Chromosome 6"/>
</dbReference>
<dbReference type="FunFam" id="3.30.530.20:FF:000026">
    <property type="entry name" value="Homeobox-leucine zipper protein GLABRA 2"/>
    <property type="match status" value="2"/>
</dbReference>
<keyword evidence="6 9" id="KW-0371">Homeobox</keyword>
<dbReference type="SMART" id="SM00389">
    <property type="entry name" value="HOX"/>
    <property type="match status" value="1"/>
</dbReference>
<protein>
    <submittedName>
        <fullName evidence="15">Putative Homeobox-leucine zipper protein GLABRA 2</fullName>
    </submittedName>
</protein>
<dbReference type="GO" id="GO:0008289">
    <property type="term" value="F:lipid binding"/>
    <property type="evidence" value="ECO:0007669"/>
    <property type="project" value="InterPro"/>
</dbReference>
<feature type="compositionally biased region" description="Basic residues" evidence="12">
    <location>
        <begin position="162"/>
        <end position="171"/>
    </location>
</feature>
<comment type="caution">
    <text evidence="15">The sequence shown here is derived from an EMBL/GenBank/DDBJ whole genome shotgun (WGS) entry which is preliminary data.</text>
</comment>
<dbReference type="InterPro" id="IPR017970">
    <property type="entry name" value="Homeobox_CS"/>
</dbReference>
<dbReference type="GO" id="GO:0003677">
    <property type="term" value="F:DNA binding"/>
    <property type="evidence" value="ECO:0007669"/>
    <property type="project" value="UniProtKB-UniRule"/>
</dbReference>
<sequence length="1388" mass="153557">MSTICCKSEALCRAMECQVATASQALSLTKSEAGDKKASVTPSKKDQLALAICPSVSDAGDGVKLPNLSSGITFSTAIPVLEGPSILSKSSISSFGSYADAGVFRNVEVVEEEVEEGDEGSGGGSRGEPLEISSENTGPGGRSDEDGGDNGLAEEDGEVGNKKKRRKKYHRHTAEQIKEMEALFKESPHPDEKQRQLLSKQLGLSARQVKFWFQNRRTQIKAIQERHENSLLKSEIDKLREENRAMRQIINKACCPNCGFATSSKDTTMTTEEQQLRIENARLKAEIINKACCPNCGFATSSKDTTMTTEEQQLRIENARLKAEIEKLRAMQGKVAEGTASPSSSCSAGTDQNNRSSLDCYSGFFGLEKSRILEIANLALDELMKMATTFEPLWIRSVETGREILNYDEYIREFSPEISSKGQVRHSIEASRESGIVFLDILRLVKAFMDVNQWKELFPCMVSKASTIDVIYSGKGESGDGTIQLMFAELQMLTPMVPTREFYFIRYCKQLSPEKWAIVDVSVDKIEENIDQSLAKCRKRPSGCVIEDQANGHCKVTWVEHVECQKCAIPTMYRSVVMNGLAFGARHWMATLQLQCERVVFFMATNVPTKDSNGVSTLAGRKSILKLAQRMTSSFCQAIGASRNRTWTKASIRGGEDIRFTSRKNVNDPGEPTGVIVCAVSSTWLPVPSMALFDYLRDESRRTEWDIMLTGGPTETIANLAKGQDRGNSVLVHATKSADRSTTWVLQDSSTNAYESMIVYAPVDVEEMQSVMTGCDSSSMAILPSGFSILPDELETRPLVITSKPEEKANEGGGSLLTAIQERHENSLLKSEIDKLREENRAMRQIINKACCPNCGFATSSKDTTMTTEEQQLRIENARLKAEIEKLRAMQGKVAEGTASPSSSCSAGTDQNNRSSLDCYSGFFGLEKSRILEIANLALDELMKMATTFEPLWIRSVETGREILNYDEYIREFSPEISSKGQVRHSIEASRESGIVFLDILRLVKAFMDVNQWKELFPCMVSKASTIDVIYSGKGESGDGTIQLMFAELQMLTPMVPTREFYFIRYCKQLSPEKWAIVDVSVDKIEENIDQSLAKCRKRPSGCVIEDQANGHCKVTWVEHVECQKCAIPTMYRSVVMNGLAFGARHWMATLQLQCERVVFFMATNVPTKDSNGVSTLAGRKSILKLAQRMTSSFCQAIGASRNRTWTKASIRGGEDIRFTSRKNVNDPGEPTGVIVCAVSSTWLPVPSMALFDYLRDESRRTEWDIMLTGGPTETIANLAKGQDRGNSVLVHATKSADRSTTWVLQDSSTNAYESMIVYAPVDVEEMQSVMTGCDSSSMAILPSGFSILPDELETRPLVITSKPEEKANEGGGSLLTNIKKAFQCEDG</sequence>
<feature type="domain" description="START" evidence="14">
    <location>
        <begin position="365"/>
        <end position="601"/>
    </location>
</feature>
<proteinExistence type="inferred from homology"/>
<dbReference type="GO" id="GO:0030154">
    <property type="term" value="P:cell differentiation"/>
    <property type="evidence" value="ECO:0007669"/>
    <property type="project" value="UniProtKB-ARBA"/>
</dbReference>
<comment type="similarity">
    <text evidence="2">Belongs to the HD-ZIP homeobox family. Class IV subfamily.</text>
</comment>
<dbReference type="FunFam" id="1.10.10.60:FF:000229">
    <property type="entry name" value="Homeobox-leucine zipper protein HDG1"/>
    <property type="match status" value="1"/>
</dbReference>
<dbReference type="CDD" id="cd00086">
    <property type="entry name" value="homeodomain"/>
    <property type="match status" value="1"/>
</dbReference>
<dbReference type="OrthoDB" id="6159439at2759"/>
<keyword evidence="7" id="KW-0804">Transcription</keyword>
<keyword evidence="5 9" id="KW-0238">DNA-binding</keyword>
<evidence type="ECO:0000256" key="7">
    <source>
        <dbReference type="ARBA" id="ARBA00023163"/>
    </source>
</evidence>
<dbReference type="CDD" id="cd08875">
    <property type="entry name" value="START_ArGLABRA2_like"/>
    <property type="match status" value="2"/>
</dbReference>
<dbReference type="Gene3D" id="1.10.10.60">
    <property type="entry name" value="Homeodomain-like"/>
    <property type="match status" value="1"/>
</dbReference>
<evidence type="ECO:0000259" key="13">
    <source>
        <dbReference type="PROSITE" id="PS50071"/>
    </source>
</evidence>
<dbReference type="InterPro" id="IPR002913">
    <property type="entry name" value="START_lipid-bd_dom"/>
</dbReference>
<feature type="domain" description="START" evidence="14">
    <location>
        <begin position="924"/>
        <end position="1160"/>
    </location>
</feature>
<dbReference type="InterPro" id="IPR042160">
    <property type="entry name" value="HD-Zip_IV"/>
</dbReference>
<feature type="region of interest" description="Disordered" evidence="12">
    <location>
        <begin position="112"/>
        <end position="173"/>
    </location>
</feature>
<keyword evidence="16" id="KW-1185">Reference proteome</keyword>
<dbReference type="Pfam" id="PF00046">
    <property type="entry name" value="Homeodomain"/>
    <property type="match status" value="1"/>
</dbReference>
<evidence type="ECO:0000256" key="12">
    <source>
        <dbReference type="SAM" id="MobiDB-lite"/>
    </source>
</evidence>
<evidence type="ECO:0000256" key="10">
    <source>
        <dbReference type="RuleBase" id="RU000682"/>
    </source>
</evidence>
<dbReference type="InterPro" id="IPR057993">
    <property type="entry name" value="HD-Zip_IV_C"/>
</dbReference>
<dbReference type="SUPFAM" id="SSF55961">
    <property type="entry name" value="Bet v1-like"/>
    <property type="match status" value="4"/>
</dbReference>
<evidence type="ECO:0000256" key="2">
    <source>
        <dbReference type="ARBA" id="ARBA00006789"/>
    </source>
</evidence>
<feature type="coiled-coil region" evidence="11">
    <location>
        <begin position="819"/>
        <end position="846"/>
    </location>
</feature>
<evidence type="ECO:0000313" key="16">
    <source>
        <dbReference type="Proteomes" id="UP000797356"/>
    </source>
</evidence>
<dbReference type="InterPro" id="IPR001356">
    <property type="entry name" value="HD"/>
</dbReference>
<evidence type="ECO:0000256" key="5">
    <source>
        <dbReference type="ARBA" id="ARBA00023125"/>
    </source>
</evidence>
<comment type="subcellular location">
    <subcellularLocation>
        <location evidence="1 9 10">Nucleus</location>
    </subcellularLocation>
</comment>